<dbReference type="InterPro" id="IPR013783">
    <property type="entry name" value="Ig-like_fold"/>
</dbReference>
<dbReference type="FunFam" id="3.20.20.300:FF:000005">
    <property type="entry name" value="Periplasmic beta-glucosidase"/>
    <property type="match status" value="1"/>
</dbReference>
<dbReference type="AlphaFoldDB" id="A0A1Z4BK36"/>
<keyword evidence="10" id="KW-1185">Reference proteome</keyword>
<reference evidence="10" key="1">
    <citation type="submission" date="2017-06" db="EMBL/GenBank/DDBJ databases">
        <title>Complete genome sequence of Capnocytophaga sp. KCOM 1579 (=ChDC OS43) isolated from a human refractory periapical abscess lesion.</title>
        <authorList>
            <person name="Kook J.-K."/>
            <person name="Park S.-N."/>
            <person name="Lim Y.K."/>
            <person name="Roh H."/>
        </authorList>
    </citation>
    <scope>NUCLEOTIDE SEQUENCE [LARGE SCALE GENOMIC DNA]</scope>
    <source>
        <strain evidence="10">ChDC OS43</strain>
    </source>
</reference>
<dbReference type="FunFam" id="2.60.40.10:FF:000495">
    <property type="entry name" value="Periplasmic beta-glucosidase"/>
    <property type="match status" value="1"/>
</dbReference>
<feature type="domain" description="Fibronectin type III-like" evidence="8">
    <location>
        <begin position="680"/>
        <end position="749"/>
    </location>
</feature>
<evidence type="ECO:0000256" key="7">
    <source>
        <dbReference type="RuleBase" id="RU361161"/>
    </source>
</evidence>
<dbReference type="EMBL" id="CP022022">
    <property type="protein sequence ID" value="ASF41635.1"/>
    <property type="molecule type" value="Genomic_DNA"/>
</dbReference>
<evidence type="ECO:0000313" key="10">
    <source>
        <dbReference type="Proteomes" id="UP000197007"/>
    </source>
</evidence>
<dbReference type="Proteomes" id="UP000197007">
    <property type="component" value="Chromosome"/>
</dbReference>
<dbReference type="PROSITE" id="PS00775">
    <property type="entry name" value="GLYCOSYL_HYDROL_F3"/>
    <property type="match status" value="1"/>
</dbReference>
<evidence type="ECO:0000256" key="2">
    <source>
        <dbReference type="ARBA" id="ARBA00005336"/>
    </source>
</evidence>
<evidence type="ECO:0000256" key="4">
    <source>
        <dbReference type="ARBA" id="ARBA00022729"/>
    </source>
</evidence>
<proteinExistence type="inferred from homology"/>
<evidence type="ECO:0000256" key="5">
    <source>
        <dbReference type="ARBA" id="ARBA00022801"/>
    </source>
</evidence>
<keyword evidence="4" id="KW-0732">Signal</keyword>
<dbReference type="SUPFAM" id="SSF52279">
    <property type="entry name" value="Beta-D-glucan exohydrolase, C-terminal domain"/>
    <property type="match status" value="1"/>
</dbReference>
<dbReference type="SUPFAM" id="SSF51445">
    <property type="entry name" value="(Trans)glycosidases"/>
    <property type="match status" value="1"/>
</dbReference>
<dbReference type="PANTHER" id="PTHR30620:SF16">
    <property type="entry name" value="LYSOSOMAL BETA GLUCOSIDASE"/>
    <property type="match status" value="1"/>
</dbReference>
<dbReference type="PROSITE" id="PS51257">
    <property type="entry name" value="PROKAR_LIPOPROTEIN"/>
    <property type="match status" value="1"/>
</dbReference>
<dbReference type="InterPro" id="IPR017853">
    <property type="entry name" value="GH"/>
</dbReference>
<keyword evidence="5 7" id="KW-0378">Hydrolase</keyword>
<evidence type="ECO:0000256" key="6">
    <source>
        <dbReference type="ARBA" id="ARBA00023295"/>
    </source>
</evidence>
<dbReference type="GO" id="GO:0009251">
    <property type="term" value="P:glucan catabolic process"/>
    <property type="evidence" value="ECO:0007669"/>
    <property type="project" value="TreeGrafter"/>
</dbReference>
<comment type="similarity">
    <text evidence="2 7">Belongs to the glycosyl hydrolase 3 family.</text>
</comment>
<dbReference type="Pfam" id="PF01915">
    <property type="entry name" value="Glyco_hydro_3_C"/>
    <property type="match status" value="1"/>
</dbReference>
<dbReference type="PANTHER" id="PTHR30620">
    <property type="entry name" value="PERIPLASMIC BETA-GLUCOSIDASE-RELATED"/>
    <property type="match status" value="1"/>
</dbReference>
<evidence type="ECO:0000256" key="1">
    <source>
        <dbReference type="ARBA" id="ARBA00000448"/>
    </source>
</evidence>
<gene>
    <name evidence="9" type="ORF">CBG49_00250</name>
</gene>
<dbReference type="Pfam" id="PF00933">
    <property type="entry name" value="Glyco_hydro_3"/>
    <property type="match status" value="1"/>
</dbReference>
<dbReference type="NCBIfam" id="NF011678">
    <property type="entry name" value="PRK15098.1"/>
    <property type="match status" value="1"/>
</dbReference>
<name>A0A1Z4BK36_9FLAO</name>
<evidence type="ECO:0000313" key="9">
    <source>
        <dbReference type="EMBL" id="ASF41635.1"/>
    </source>
</evidence>
<keyword evidence="6 7" id="KW-0326">Glycosidase</keyword>
<dbReference type="InterPro" id="IPR026891">
    <property type="entry name" value="Fn3-like"/>
</dbReference>
<dbReference type="InterPro" id="IPR019800">
    <property type="entry name" value="Glyco_hydro_3_AS"/>
</dbReference>
<dbReference type="InterPro" id="IPR036881">
    <property type="entry name" value="Glyco_hydro_3_C_sf"/>
</dbReference>
<dbReference type="InterPro" id="IPR036962">
    <property type="entry name" value="Glyco_hydro_3_N_sf"/>
</dbReference>
<dbReference type="SMART" id="SM01217">
    <property type="entry name" value="Fn3_like"/>
    <property type="match status" value="1"/>
</dbReference>
<dbReference type="Gene3D" id="3.40.50.1700">
    <property type="entry name" value="Glycoside hydrolase family 3 C-terminal domain"/>
    <property type="match status" value="1"/>
</dbReference>
<dbReference type="EC" id="3.2.1.21" evidence="3"/>
<comment type="catalytic activity">
    <reaction evidence="1">
        <text>Hydrolysis of terminal, non-reducing beta-D-glucosyl residues with release of beta-D-glucose.</text>
        <dbReference type="EC" id="3.2.1.21"/>
    </reaction>
</comment>
<dbReference type="RefSeq" id="WP_088592864.1">
    <property type="nucleotide sequence ID" value="NZ_CP022022.1"/>
</dbReference>
<dbReference type="Gene3D" id="2.60.40.10">
    <property type="entry name" value="Immunoglobulins"/>
    <property type="match status" value="1"/>
</dbReference>
<dbReference type="InterPro" id="IPR001764">
    <property type="entry name" value="Glyco_hydro_3_N"/>
</dbReference>
<accession>A0A1Z4BK36</accession>
<dbReference type="InterPro" id="IPR002772">
    <property type="entry name" value="Glyco_hydro_3_C"/>
</dbReference>
<sequence length="761" mass="83517">MKKLICAVTVLFAVVACNNSSKTDDKTPVKWESFSGDKNIERKVDSLLSLMTLEEKIGQLTQFAANWDVTGPVMSDDFQPYLEKGLVGSVFNAVTVPGVRKLQDIAVKKTRLGIPILFGYDVIHGYKTIFPMSLAEACSWDLDLMRQTAAIAAEEAAADGIKWTFAPMVDLARDPRWGRVMEGAGEDPFLGSEIAKARVQGFQGGTDWHSLSKTNTVLACVKHFAAYGAAEAGRDYNTAELSQHTLWNAYLPPYKAAIDAGVGTVMASFNEVNGIPATANRYLMTDILRKQWGFKGFVVTDYTGINELVPHGVAVDNKHAAELAINAGIDMDMTGANFIKHLKKSVEEGKVKEETINTAVRRILEMKFVLGLFDDPYKFLDENRAKTTLMKPEFLQVARTAVAKSVVLLKNNAEVLPITPDMPKKVALIGPMIKDSINQNGEWQGRGDRELSASLFKGLQEVYKDSKVQFSYAKGCTLTATTSADIAKAVATARTADVAVVALGEDYNWSGESACLTDIRLRAPQRELLRALKQTGKPIVLLVYSGRPLDLSEESELADAILQVWFPGTQSGYGIADVLSGNYNPSGRLVMSFPRNVGQVPIYYNHKNTGRPVDPNNPTVDYRSKYEDAPVTPLYPFGYGMSYTTFNISNVQLSSATLSKGGKLTVTAQVANTGKRDGEIVVQLYIRDLVGSVTRPVKELKGFQKVALKAGESKQVQFEITEDLLAFYNADLKKVTEPGAFKLWVAQHSADNSNEKDFELK</sequence>
<organism evidence="9 10">
    <name type="scientific">Capnocytophaga endodontalis</name>
    <dbReference type="NCBI Taxonomy" id="2708117"/>
    <lineage>
        <taxon>Bacteria</taxon>
        <taxon>Pseudomonadati</taxon>
        <taxon>Bacteroidota</taxon>
        <taxon>Flavobacteriia</taxon>
        <taxon>Flavobacteriales</taxon>
        <taxon>Flavobacteriaceae</taxon>
        <taxon>Capnocytophaga</taxon>
    </lineage>
</organism>
<protein>
    <recommendedName>
        <fullName evidence="3">beta-glucosidase</fullName>
        <ecNumber evidence="3">3.2.1.21</ecNumber>
    </recommendedName>
</protein>
<dbReference type="Gene3D" id="3.20.20.300">
    <property type="entry name" value="Glycoside hydrolase, family 3, N-terminal domain"/>
    <property type="match status" value="1"/>
</dbReference>
<dbReference type="KEGG" id="capn:CBG49_00250"/>
<dbReference type="GO" id="GO:0008422">
    <property type="term" value="F:beta-glucosidase activity"/>
    <property type="evidence" value="ECO:0007669"/>
    <property type="project" value="UniProtKB-EC"/>
</dbReference>
<dbReference type="InterPro" id="IPR051915">
    <property type="entry name" value="Cellulose_Degrad_GH3"/>
</dbReference>
<dbReference type="Pfam" id="PF14310">
    <property type="entry name" value="Fn3-like"/>
    <property type="match status" value="1"/>
</dbReference>
<evidence type="ECO:0000259" key="8">
    <source>
        <dbReference type="SMART" id="SM01217"/>
    </source>
</evidence>
<evidence type="ECO:0000256" key="3">
    <source>
        <dbReference type="ARBA" id="ARBA00012744"/>
    </source>
</evidence>
<dbReference type="PRINTS" id="PR00133">
    <property type="entry name" value="GLHYDRLASE3"/>
</dbReference>